<evidence type="ECO:0000313" key="2">
    <source>
        <dbReference type="EMBL" id="MPL75601.1"/>
    </source>
</evidence>
<sequence>MNILAISDVHGNENNGLYSYLNNNNVDLLIISGDITNFGPVDFVEYFMNKLSNHGTKIFAVPGNCDPDDVEGKIIDSNAICIHDNVVEYENLVIYGFGGSNPTPFDTPGEVDEETLYKSIKKVLDSKDINLVKESSDEFPNGRISILVTHAPPKNTEADKIVNGSHVGSESVRKIIEEYKPRLNICGHIHEARSMDMLDDTIIINPGMLEHGHGCLIEIDENNNIIANFVNLD</sequence>
<dbReference type="GO" id="GO:0004115">
    <property type="term" value="F:3',5'-cyclic-AMP phosphodiesterase activity"/>
    <property type="evidence" value="ECO:0007669"/>
    <property type="project" value="UniProtKB-EC"/>
</dbReference>
<keyword evidence="2" id="KW-0378">Hydrolase</keyword>
<organism evidence="2">
    <name type="scientific">bioreactor metagenome</name>
    <dbReference type="NCBI Taxonomy" id="1076179"/>
    <lineage>
        <taxon>unclassified sequences</taxon>
        <taxon>metagenomes</taxon>
        <taxon>ecological metagenomes</taxon>
    </lineage>
</organism>
<proteinExistence type="predicted"/>
<dbReference type="InterPro" id="IPR004843">
    <property type="entry name" value="Calcineurin-like_PHP"/>
</dbReference>
<dbReference type="SUPFAM" id="SSF56300">
    <property type="entry name" value="Metallo-dependent phosphatases"/>
    <property type="match status" value="1"/>
</dbReference>
<dbReference type="AlphaFoldDB" id="A0A644U9I2"/>
<dbReference type="EC" id="3.1.4.53" evidence="2"/>
<accession>A0A644U9I2</accession>
<reference evidence="2" key="1">
    <citation type="submission" date="2019-08" db="EMBL/GenBank/DDBJ databases">
        <authorList>
            <person name="Kucharzyk K."/>
            <person name="Murdoch R.W."/>
            <person name="Higgins S."/>
            <person name="Loffler F."/>
        </authorList>
    </citation>
    <scope>NUCLEOTIDE SEQUENCE</scope>
</reference>
<dbReference type="PANTHER" id="PTHR37523">
    <property type="entry name" value="METALLOPHOSPHOESTERASE"/>
    <property type="match status" value="1"/>
</dbReference>
<name>A0A644U9I2_9ZZZZ</name>
<dbReference type="PANTHER" id="PTHR37523:SF1">
    <property type="entry name" value="CALCINEURIN-LIKE PHOSPHOESTERASE DOMAIN-CONTAINING PROTEIN"/>
    <property type="match status" value="1"/>
</dbReference>
<evidence type="ECO:0000259" key="1">
    <source>
        <dbReference type="Pfam" id="PF00149"/>
    </source>
</evidence>
<feature type="domain" description="Calcineurin-like phosphoesterase" evidence="1">
    <location>
        <begin position="1"/>
        <end position="191"/>
    </location>
</feature>
<protein>
    <submittedName>
        <fullName evidence="2">3',5'-cyclic adenosine monophosphate phosphodiesterase CpdA</fullName>
        <ecNumber evidence="2">3.1.4.53</ecNumber>
    </submittedName>
</protein>
<gene>
    <name evidence="2" type="primary">cpdA_20</name>
    <name evidence="2" type="ORF">SDC9_21427</name>
</gene>
<comment type="caution">
    <text evidence="2">The sequence shown here is derived from an EMBL/GenBank/DDBJ whole genome shotgun (WGS) entry which is preliminary data.</text>
</comment>
<dbReference type="InterPro" id="IPR029052">
    <property type="entry name" value="Metallo-depent_PP-like"/>
</dbReference>
<dbReference type="Pfam" id="PF00149">
    <property type="entry name" value="Metallophos"/>
    <property type="match status" value="1"/>
</dbReference>
<dbReference type="EMBL" id="VSSQ01000090">
    <property type="protein sequence ID" value="MPL75601.1"/>
    <property type="molecule type" value="Genomic_DNA"/>
</dbReference>
<dbReference type="Gene3D" id="3.60.21.10">
    <property type="match status" value="1"/>
</dbReference>